<dbReference type="Gene3D" id="2.120.10.30">
    <property type="entry name" value="TolB, C-terminal domain"/>
    <property type="match status" value="1"/>
</dbReference>
<organism evidence="2 3">
    <name type="scientific">Adineta steineri</name>
    <dbReference type="NCBI Taxonomy" id="433720"/>
    <lineage>
        <taxon>Eukaryota</taxon>
        <taxon>Metazoa</taxon>
        <taxon>Spiralia</taxon>
        <taxon>Gnathifera</taxon>
        <taxon>Rotifera</taxon>
        <taxon>Eurotatoria</taxon>
        <taxon>Bdelloidea</taxon>
        <taxon>Adinetida</taxon>
        <taxon>Adinetidae</taxon>
        <taxon>Adineta</taxon>
    </lineage>
</organism>
<dbReference type="Proteomes" id="UP000663832">
    <property type="component" value="Unassembled WGS sequence"/>
</dbReference>
<evidence type="ECO:0000313" key="3">
    <source>
        <dbReference type="Proteomes" id="UP000663832"/>
    </source>
</evidence>
<dbReference type="Proteomes" id="UP000663877">
    <property type="component" value="Unassembled WGS sequence"/>
</dbReference>
<comment type="caution">
    <text evidence="2">The sequence shown here is derived from an EMBL/GenBank/DDBJ whole genome shotgun (WGS) entry which is preliminary data.</text>
</comment>
<dbReference type="InterPro" id="IPR011042">
    <property type="entry name" value="6-blade_b-propeller_TolB-like"/>
</dbReference>
<dbReference type="EMBL" id="CAJNOM010000854">
    <property type="protein sequence ID" value="CAF1571899.1"/>
    <property type="molecule type" value="Genomic_DNA"/>
</dbReference>
<accession>A0A815YLR0</accession>
<reference evidence="2" key="1">
    <citation type="submission" date="2021-02" db="EMBL/GenBank/DDBJ databases">
        <authorList>
            <person name="Nowell W R."/>
        </authorList>
    </citation>
    <scope>NUCLEOTIDE SEQUENCE</scope>
</reference>
<keyword evidence="3" id="KW-1185">Reference proteome</keyword>
<dbReference type="AlphaFoldDB" id="A0A815YLR0"/>
<dbReference type="OrthoDB" id="9975784at2759"/>
<proteinExistence type="predicted"/>
<evidence type="ECO:0000313" key="2">
    <source>
        <dbReference type="EMBL" id="CAF1571899.1"/>
    </source>
</evidence>
<gene>
    <name evidence="1" type="ORF">BJG266_LOCUS31981</name>
    <name evidence="2" type="ORF">QVE165_LOCUS48930</name>
</gene>
<dbReference type="EMBL" id="CAJNOI010000504">
    <property type="protein sequence ID" value="CAF1295416.1"/>
    <property type="molecule type" value="Genomic_DNA"/>
</dbReference>
<name>A0A815YLR0_9BILA</name>
<sequence length="273" mass="30890">MPDISTLLTRLQNAIPIIANLSFIPSVFGYDENKPDEIAVIGRTGSYVYWFNSYNLIYIRNVTIHNTSLSFALHNNSVLTAIDGTPAIKIYDTQLGSLIVNINHTILGILRKYIFINNDQNLIMTAQSNQSIAIFNIDSPINYTFQQAIPVPFDVHGLATVNDTFLYVSSWNTLRIAAYIYENSTWKYQAFGNNTINGSGSHITIDDCGRVWQIVRPFGLRIYDQSGIIIANWNMSLGSGSIYDLLFLTNYILLVTRRENQQIIRYDPQVTCP</sequence>
<dbReference type="SUPFAM" id="SSF101898">
    <property type="entry name" value="NHL repeat"/>
    <property type="match status" value="1"/>
</dbReference>
<protein>
    <submittedName>
        <fullName evidence="2">Uncharacterized protein</fullName>
    </submittedName>
</protein>
<evidence type="ECO:0000313" key="1">
    <source>
        <dbReference type="EMBL" id="CAF1295416.1"/>
    </source>
</evidence>